<dbReference type="Proteomes" id="UP000830454">
    <property type="component" value="Chromosome"/>
</dbReference>
<accession>A0ABY4HJQ3</accession>
<feature type="signal peptide" evidence="1">
    <location>
        <begin position="1"/>
        <end position="22"/>
    </location>
</feature>
<gene>
    <name evidence="2" type="ORF">LXD69_13615</name>
</gene>
<organism evidence="2 3">
    <name type="scientific">Flavobacterium sediminilitoris</name>
    <dbReference type="NCBI Taxonomy" id="2024526"/>
    <lineage>
        <taxon>Bacteria</taxon>
        <taxon>Pseudomonadati</taxon>
        <taxon>Bacteroidota</taxon>
        <taxon>Flavobacteriia</taxon>
        <taxon>Flavobacteriales</taxon>
        <taxon>Flavobacteriaceae</taxon>
        <taxon>Flavobacterium</taxon>
    </lineage>
</organism>
<reference evidence="2" key="2">
    <citation type="submission" date="2022-04" db="EMBL/GenBank/DDBJ databases">
        <title>Complete Genome Sequence of Flavobacterium sediminilitoris YSM-43, Isolated from a Tidal Sediment.</title>
        <authorList>
            <person name="Lee P.A."/>
        </authorList>
    </citation>
    <scope>NUCLEOTIDE SEQUENCE</scope>
    <source>
        <strain evidence="2">YSM-43</strain>
    </source>
</reference>
<keyword evidence="3" id="KW-1185">Reference proteome</keyword>
<dbReference type="EMBL" id="CP090145">
    <property type="protein sequence ID" value="UOX33071.1"/>
    <property type="molecule type" value="Genomic_DNA"/>
</dbReference>
<evidence type="ECO:0000313" key="2">
    <source>
        <dbReference type="EMBL" id="UOX33071.1"/>
    </source>
</evidence>
<proteinExistence type="predicted"/>
<keyword evidence="1" id="KW-0732">Signal</keyword>
<reference evidence="2" key="1">
    <citation type="submission" date="2021-12" db="EMBL/GenBank/DDBJ databases">
        <authorList>
            <person name="Cha I.-T."/>
            <person name="Lee K.-E."/>
            <person name="Park S.-J."/>
        </authorList>
    </citation>
    <scope>NUCLEOTIDE SEQUENCE</scope>
    <source>
        <strain evidence="2">YSM-43</strain>
    </source>
</reference>
<feature type="chain" id="PRO_5046525322" evidence="1">
    <location>
        <begin position="23"/>
        <end position="60"/>
    </location>
</feature>
<name>A0ABY4HJQ3_9FLAO</name>
<dbReference type="RefSeq" id="WP_246915808.1">
    <property type="nucleotide sequence ID" value="NZ_CP090145.1"/>
</dbReference>
<evidence type="ECO:0000256" key="1">
    <source>
        <dbReference type="SAM" id="SignalP"/>
    </source>
</evidence>
<protein>
    <submittedName>
        <fullName evidence="2">Uncharacterized protein</fullName>
    </submittedName>
</protein>
<sequence length="60" mass="6741">MKNIFKLLSIAILLTCSISCNNDDDSLVKEKQSQSSVAIARAFYQEVIISKNIEYKQSIS</sequence>
<evidence type="ECO:0000313" key="3">
    <source>
        <dbReference type="Proteomes" id="UP000830454"/>
    </source>
</evidence>